<reference evidence="1 2" key="1">
    <citation type="submission" date="2022-05" db="EMBL/GenBank/DDBJ databases">
        <authorList>
            <consortium name="Genoscope - CEA"/>
            <person name="William W."/>
        </authorList>
    </citation>
    <scope>NUCLEOTIDE SEQUENCE [LARGE SCALE GENOMIC DNA]</scope>
</reference>
<gene>
    <name evidence="1" type="ORF">PEVE_00042365</name>
</gene>
<dbReference type="Proteomes" id="UP001159427">
    <property type="component" value="Unassembled WGS sequence"/>
</dbReference>
<evidence type="ECO:0000313" key="2">
    <source>
        <dbReference type="Proteomes" id="UP001159427"/>
    </source>
</evidence>
<comment type="caution">
    <text evidence="1">The sequence shown here is derived from an EMBL/GenBank/DDBJ whole genome shotgun (WGS) entry which is preliminary data.</text>
</comment>
<name>A0ABN8PEI9_9CNID</name>
<feature type="non-terminal residue" evidence="1">
    <location>
        <position position="1"/>
    </location>
</feature>
<proteinExistence type="predicted"/>
<sequence length="135" mass="14911">DHVVAEGPNNCEVVAPVGQFDDDFALTGGKTAISSPEEGEMGPTLLSLVKEYQESAVKEKKTRKKEQNGKIIYIGNSLKNSRITPTGEKTPEHLLQKKNKAEDDRRHLLSTVATDYPYHVLQEVFHCSSKTVTTA</sequence>
<accession>A0ABN8PEI9</accession>
<organism evidence="1 2">
    <name type="scientific">Porites evermanni</name>
    <dbReference type="NCBI Taxonomy" id="104178"/>
    <lineage>
        <taxon>Eukaryota</taxon>
        <taxon>Metazoa</taxon>
        <taxon>Cnidaria</taxon>
        <taxon>Anthozoa</taxon>
        <taxon>Hexacorallia</taxon>
        <taxon>Scleractinia</taxon>
        <taxon>Fungiina</taxon>
        <taxon>Poritidae</taxon>
        <taxon>Porites</taxon>
    </lineage>
</organism>
<protein>
    <submittedName>
        <fullName evidence="1">Uncharacterized protein</fullName>
    </submittedName>
</protein>
<dbReference type="EMBL" id="CALNXI010000829">
    <property type="protein sequence ID" value="CAH3141998.1"/>
    <property type="molecule type" value="Genomic_DNA"/>
</dbReference>
<evidence type="ECO:0000313" key="1">
    <source>
        <dbReference type="EMBL" id="CAH3141998.1"/>
    </source>
</evidence>
<keyword evidence="2" id="KW-1185">Reference proteome</keyword>